<name>A0A1S1JUP9_9MYCO</name>
<dbReference type="AlphaFoldDB" id="A0A1S1JUP9"/>
<keyword evidence="3" id="KW-1185">Reference proteome</keyword>
<dbReference type="OrthoDB" id="9811804at2"/>
<dbReference type="InterPro" id="IPR006847">
    <property type="entry name" value="IF2_N"/>
</dbReference>
<dbReference type="EMBL" id="MLHV01000033">
    <property type="protein sequence ID" value="OHT91056.1"/>
    <property type="molecule type" value="Genomic_DNA"/>
</dbReference>
<accession>A0A1S1JUP9</accession>
<dbReference type="Gene3D" id="1.10.10.2480">
    <property type="match status" value="1"/>
</dbReference>
<dbReference type="Proteomes" id="UP000179636">
    <property type="component" value="Unassembled WGS sequence"/>
</dbReference>
<feature type="domain" description="Translation initiation factor IF-2 N-terminal" evidence="1">
    <location>
        <begin position="10"/>
        <end position="57"/>
    </location>
</feature>
<comment type="caution">
    <text evidence="2">The sequence shown here is derived from an EMBL/GenBank/DDBJ whole genome shotgun (WGS) entry which is preliminary data.</text>
</comment>
<dbReference type="RefSeq" id="WP_070946666.1">
    <property type="nucleotide sequence ID" value="NZ_MLHV01000033.1"/>
</dbReference>
<organism evidence="2 3">
    <name type="scientific">Mycobacterium syngnathidarum</name>
    <dbReference type="NCBI Taxonomy" id="1908205"/>
    <lineage>
        <taxon>Bacteria</taxon>
        <taxon>Bacillati</taxon>
        <taxon>Actinomycetota</taxon>
        <taxon>Actinomycetes</taxon>
        <taxon>Mycobacteriales</taxon>
        <taxon>Mycobacteriaceae</taxon>
        <taxon>Mycobacterium</taxon>
    </lineage>
</organism>
<sequence length="246" mass="27422">MRLDPPPKHTMRVHELAKELGWPPARLIDELRERGEWVKSAMSTIEAPVVRAIRRDFAAADPPDDPEHFLDAALYGNSVDPAIPSEPPGETFAEALARARAESSRHQKSTMSKGGRWRPPVLQALLDEVIAQRPEHLHPNGECFGWESKKADKLNLQWTAARLDGLAGEDPTVVEWIRLSGGQRPHLAAELSSAGIAPDEAALRLGYAGRIEPRMDTLYVRFRDRRITRSEVIAAVRQWRGNNATG</sequence>
<proteinExistence type="predicted"/>
<evidence type="ECO:0000313" key="3">
    <source>
        <dbReference type="Proteomes" id="UP000179636"/>
    </source>
</evidence>
<evidence type="ECO:0000313" key="2">
    <source>
        <dbReference type="EMBL" id="OHT91056.1"/>
    </source>
</evidence>
<gene>
    <name evidence="2" type="ORF">BKG61_25505</name>
</gene>
<dbReference type="Pfam" id="PF04760">
    <property type="entry name" value="IF2_N"/>
    <property type="match status" value="1"/>
</dbReference>
<evidence type="ECO:0000259" key="1">
    <source>
        <dbReference type="Pfam" id="PF04760"/>
    </source>
</evidence>
<reference evidence="2 3" key="1">
    <citation type="submission" date="2016-10" db="EMBL/GenBank/DDBJ databases">
        <title>Evaluation of Human, Animal and Environmental Mycobacterium chelonae Isolates by Core Genome Phylogenomic Analysis, Targeted Gene Comparison, and Anti-microbial Susceptibility Patterns: A Tale of Mistaken Identities.</title>
        <authorList>
            <person name="Fogelson S.B."/>
            <person name="Camus A.C."/>
            <person name="Lorenz W."/>
            <person name="Vasireddy R."/>
            <person name="Vasireddy S."/>
            <person name="Smith T."/>
            <person name="Brown-Elliott B.A."/>
            <person name="Wallace R.J.Jr."/>
            <person name="Hasan N.A."/>
            <person name="Reischl U."/>
            <person name="Sanchez S."/>
        </authorList>
    </citation>
    <scope>NUCLEOTIDE SEQUENCE [LARGE SCALE GENOMIC DNA]</scope>
    <source>
        <strain evidence="2 3">24999</strain>
    </source>
</reference>
<protein>
    <recommendedName>
        <fullName evidence="1">Translation initiation factor IF-2 N-terminal domain-containing protein</fullName>
    </recommendedName>
</protein>